<accession>A0A820TM02</accession>
<dbReference type="EMBL" id="CAJOAY010038061">
    <property type="protein sequence ID" value="CAF4467740.1"/>
    <property type="molecule type" value="Genomic_DNA"/>
</dbReference>
<evidence type="ECO:0000313" key="1">
    <source>
        <dbReference type="EMBL" id="CAF4467740.1"/>
    </source>
</evidence>
<proteinExistence type="predicted"/>
<reference evidence="1" key="1">
    <citation type="submission" date="2021-02" db="EMBL/GenBank/DDBJ databases">
        <authorList>
            <person name="Nowell W R."/>
        </authorList>
    </citation>
    <scope>NUCLEOTIDE SEQUENCE</scope>
</reference>
<name>A0A820TM02_9BILA</name>
<comment type="caution">
    <text evidence="1">The sequence shown here is derived from an EMBL/GenBank/DDBJ whole genome shotgun (WGS) entry which is preliminary data.</text>
</comment>
<gene>
    <name evidence="1" type="ORF">OKA104_LOCUS55059</name>
</gene>
<dbReference type="AlphaFoldDB" id="A0A820TM02"/>
<sequence length="118" mass="14044">TINELLGFIKNIQVTCSYIQSSLIVEKERELKIYADQLIKKSQFERDQQQSPQIQQSLTRVLYDLLVTLVNYIRTYCHAYLIPYEVEIYNDENSIIDLELLKYPVNISFHIEIIDDRK</sequence>
<organism evidence="1 2">
    <name type="scientific">Adineta steineri</name>
    <dbReference type="NCBI Taxonomy" id="433720"/>
    <lineage>
        <taxon>Eukaryota</taxon>
        <taxon>Metazoa</taxon>
        <taxon>Spiralia</taxon>
        <taxon>Gnathifera</taxon>
        <taxon>Rotifera</taxon>
        <taxon>Eurotatoria</taxon>
        <taxon>Bdelloidea</taxon>
        <taxon>Adinetida</taxon>
        <taxon>Adinetidae</taxon>
        <taxon>Adineta</taxon>
    </lineage>
</organism>
<dbReference type="Proteomes" id="UP000663881">
    <property type="component" value="Unassembled WGS sequence"/>
</dbReference>
<feature type="non-terminal residue" evidence="1">
    <location>
        <position position="1"/>
    </location>
</feature>
<evidence type="ECO:0000313" key="2">
    <source>
        <dbReference type="Proteomes" id="UP000663881"/>
    </source>
</evidence>
<protein>
    <submittedName>
        <fullName evidence="1">Uncharacterized protein</fullName>
    </submittedName>
</protein>